<protein>
    <recommendedName>
        <fullName evidence="5">Peptidyl-prolyl cis-trans isomerase</fullName>
        <ecNumber evidence="5">5.2.1.8</ecNumber>
    </recommendedName>
</protein>
<accession>A0A9N9S4A8</accession>
<dbReference type="SMART" id="SM00456">
    <property type="entry name" value="WW"/>
    <property type="match status" value="1"/>
</dbReference>
<feature type="domain" description="WW" evidence="7">
    <location>
        <begin position="9"/>
        <end position="43"/>
    </location>
</feature>
<keyword evidence="3 4" id="KW-0413">Isomerase</keyword>
<evidence type="ECO:0000256" key="2">
    <source>
        <dbReference type="ARBA" id="ARBA00023110"/>
    </source>
</evidence>
<dbReference type="InterPro" id="IPR051370">
    <property type="entry name" value="PPIase_Pin1"/>
</dbReference>
<evidence type="ECO:0000256" key="4">
    <source>
        <dbReference type="PROSITE-ProRule" id="PRU00278"/>
    </source>
</evidence>
<dbReference type="GO" id="GO:0003755">
    <property type="term" value="F:peptidyl-prolyl cis-trans isomerase activity"/>
    <property type="evidence" value="ECO:0007669"/>
    <property type="project" value="UniProtKB-UniRule"/>
</dbReference>
<evidence type="ECO:0000256" key="3">
    <source>
        <dbReference type="ARBA" id="ARBA00023235"/>
    </source>
</evidence>
<evidence type="ECO:0000259" key="8">
    <source>
        <dbReference type="PROSITE" id="PS50198"/>
    </source>
</evidence>
<dbReference type="InterPro" id="IPR000297">
    <property type="entry name" value="PPIase_PpiC"/>
</dbReference>
<evidence type="ECO:0000256" key="6">
    <source>
        <dbReference type="SAM" id="MobiDB-lite"/>
    </source>
</evidence>
<name>A0A9N9S4A8_9DIPT</name>
<comment type="catalytic activity">
    <reaction evidence="1 5">
        <text>[protein]-peptidylproline (omega=180) = [protein]-peptidylproline (omega=0)</text>
        <dbReference type="Rhea" id="RHEA:16237"/>
        <dbReference type="Rhea" id="RHEA-COMP:10747"/>
        <dbReference type="Rhea" id="RHEA-COMP:10748"/>
        <dbReference type="ChEBI" id="CHEBI:83833"/>
        <dbReference type="ChEBI" id="CHEBI:83834"/>
        <dbReference type="EC" id="5.2.1.8"/>
    </reaction>
</comment>
<dbReference type="InterPro" id="IPR001202">
    <property type="entry name" value="WW_dom"/>
</dbReference>
<dbReference type="Gene3D" id="2.20.70.10">
    <property type="match status" value="1"/>
</dbReference>
<organism evidence="9 10">
    <name type="scientific">Chironomus riparius</name>
    <dbReference type="NCBI Taxonomy" id="315576"/>
    <lineage>
        <taxon>Eukaryota</taxon>
        <taxon>Metazoa</taxon>
        <taxon>Ecdysozoa</taxon>
        <taxon>Arthropoda</taxon>
        <taxon>Hexapoda</taxon>
        <taxon>Insecta</taxon>
        <taxon>Pterygota</taxon>
        <taxon>Neoptera</taxon>
        <taxon>Endopterygota</taxon>
        <taxon>Diptera</taxon>
        <taxon>Nematocera</taxon>
        <taxon>Chironomoidea</taxon>
        <taxon>Chironomidae</taxon>
        <taxon>Chironominae</taxon>
        <taxon>Chironomus</taxon>
    </lineage>
</organism>
<evidence type="ECO:0000256" key="5">
    <source>
        <dbReference type="RuleBase" id="RU363014"/>
    </source>
</evidence>
<dbReference type="Pfam" id="PF00639">
    <property type="entry name" value="Rotamase"/>
    <property type="match status" value="1"/>
</dbReference>
<dbReference type="GO" id="GO:0005829">
    <property type="term" value="C:cytosol"/>
    <property type="evidence" value="ECO:0007669"/>
    <property type="project" value="TreeGrafter"/>
</dbReference>
<dbReference type="PANTHER" id="PTHR10657">
    <property type="entry name" value="PEPTIDYL-PROLYL CIS-TRANS ISOMERASE"/>
    <property type="match status" value="1"/>
</dbReference>
<proteinExistence type="predicted"/>
<evidence type="ECO:0000313" key="10">
    <source>
        <dbReference type="Proteomes" id="UP001153620"/>
    </source>
</evidence>
<dbReference type="EMBL" id="OU895879">
    <property type="protein sequence ID" value="CAG9809218.1"/>
    <property type="molecule type" value="Genomic_DNA"/>
</dbReference>
<dbReference type="Proteomes" id="UP001153620">
    <property type="component" value="Chromosome 3"/>
</dbReference>
<dbReference type="FunFam" id="3.10.50.40:FF:000026">
    <property type="entry name" value="Peptidyl-prolyl cis-trans isomerase"/>
    <property type="match status" value="1"/>
</dbReference>
<dbReference type="CDD" id="cd00201">
    <property type="entry name" value="WW"/>
    <property type="match status" value="1"/>
</dbReference>
<feature type="region of interest" description="Disordered" evidence="6">
    <location>
        <begin position="61"/>
        <end position="80"/>
    </location>
</feature>
<reference evidence="9" key="2">
    <citation type="submission" date="2022-10" db="EMBL/GenBank/DDBJ databases">
        <authorList>
            <consortium name="ENA_rothamsted_submissions"/>
            <consortium name="culmorum"/>
            <person name="King R."/>
        </authorList>
    </citation>
    <scope>NUCLEOTIDE SEQUENCE</scope>
</reference>
<dbReference type="GO" id="GO:0080090">
    <property type="term" value="P:regulation of primary metabolic process"/>
    <property type="evidence" value="ECO:0007669"/>
    <property type="project" value="UniProtKB-ARBA"/>
</dbReference>
<dbReference type="GO" id="GO:0010604">
    <property type="term" value="P:positive regulation of macromolecule metabolic process"/>
    <property type="evidence" value="ECO:0007669"/>
    <property type="project" value="UniProtKB-ARBA"/>
</dbReference>
<reference evidence="9" key="1">
    <citation type="submission" date="2022-01" db="EMBL/GenBank/DDBJ databases">
        <authorList>
            <person name="King R."/>
        </authorList>
    </citation>
    <scope>NUCLEOTIDE SEQUENCE</scope>
</reference>
<sequence>MPQDDSGDEIIPEGWEKRKSRSTGMVYYLNIYTKESQWELPTKKATNELSEVEAAHLLVKHAGSRRPSSHREENITRTKEEARELLEGYKQEIDDGADFGEMASKYSDCSSYKKGGSLGRFKKGVMQAKFEEAAFGLKVGEMSGIVDTDSGLHIILRTK</sequence>
<dbReference type="Gene3D" id="3.10.50.40">
    <property type="match status" value="1"/>
</dbReference>
<feature type="domain" description="PpiC" evidence="8">
    <location>
        <begin position="49"/>
        <end position="159"/>
    </location>
</feature>
<dbReference type="PROSITE" id="PS50198">
    <property type="entry name" value="PPIC_PPIASE_2"/>
    <property type="match status" value="1"/>
</dbReference>
<dbReference type="FunFam" id="2.20.70.10:FF:000085">
    <property type="entry name" value="Peptidyl-prolyl cis-trans isomerase"/>
    <property type="match status" value="1"/>
</dbReference>
<dbReference type="SUPFAM" id="SSF51045">
    <property type="entry name" value="WW domain"/>
    <property type="match status" value="1"/>
</dbReference>
<dbReference type="OrthoDB" id="2530521at2759"/>
<dbReference type="Pfam" id="PF00397">
    <property type="entry name" value="WW"/>
    <property type="match status" value="1"/>
</dbReference>
<dbReference type="PANTHER" id="PTHR10657:SF4">
    <property type="entry name" value="PEPTIDYL-PROLYL CIS-TRANS ISOMERASE-RELATED"/>
    <property type="match status" value="1"/>
</dbReference>
<dbReference type="PROSITE" id="PS01159">
    <property type="entry name" value="WW_DOMAIN_1"/>
    <property type="match status" value="1"/>
</dbReference>
<evidence type="ECO:0000313" key="9">
    <source>
        <dbReference type="EMBL" id="CAG9809218.1"/>
    </source>
</evidence>
<evidence type="ECO:0000256" key="1">
    <source>
        <dbReference type="ARBA" id="ARBA00000971"/>
    </source>
</evidence>
<dbReference type="InterPro" id="IPR036020">
    <property type="entry name" value="WW_dom_sf"/>
</dbReference>
<keyword evidence="10" id="KW-1185">Reference proteome</keyword>
<dbReference type="GO" id="GO:0005634">
    <property type="term" value="C:nucleus"/>
    <property type="evidence" value="ECO:0007669"/>
    <property type="project" value="TreeGrafter"/>
</dbReference>
<evidence type="ECO:0000259" key="7">
    <source>
        <dbReference type="PROSITE" id="PS50020"/>
    </source>
</evidence>
<dbReference type="PROSITE" id="PS50020">
    <property type="entry name" value="WW_DOMAIN_2"/>
    <property type="match status" value="1"/>
</dbReference>
<dbReference type="EC" id="5.2.1.8" evidence="5"/>
<gene>
    <name evidence="9" type="ORF">CHIRRI_LOCUS12046</name>
</gene>
<dbReference type="InterPro" id="IPR046357">
    <property type="entry name" value="PPIase_dom_sf"/>
</dbReference>
<feature type="compositionally biased region" description="Basic and acidic residues" evidence="6">
    <location>
        <begin position="69"/>
        <end position="80"/>
    </location>
</feature>
<dbReference type="SUPFAM" id="SSF54534">
    <property type="entry name" value="FKBP-like"/>
    <property type="match status" value="1"/>
</dbReference>
<keyword evidence="2 4" id="KW-0697">Rotamase</keyword>
<dbReference type="AlphaFoldDB" id="A0A9N9S4A8"/>